<dbReference type="SUPFAM" id="SSF48498">
    <property type="entry name" value="Tetracyclin repressor-like, C-terminal domain"/>
    <property type="match status" value="1"/>
</dbReference>
<dbReference type="InterPro" id="IPR001647">
    <property type="entry name" value="HTH_TetR"/>
</dbReference>
<evidence type="ECO:0000313" key="7">
    <source>
        <dbReference type="Proteomes" id="UP000018851"/>
    </source>
</evidence>
<dbReference type="PATRIC" id="fig|1123269.5.peg.776"/>
<dbReference type="EMBL" id="CP006644">
    <property type="protein sequence ID" value="AHE52544.1"/>
    <property type="molecule type" value="Genomic_DNA"/>
</dbReference>
<dbReference type="PROSITE" id="PS50977">
    <property type="entry name" value="HTH_TETR_2"/>
    <property type="match status" value="1"/>
</dbReference>
<feature type="DNA-binding region" description="H-T-H motif" evidence="4">
    <location>
        <begin position="30"/>
        <end position="49"/>
    </location>
</feature>
<evidence type="ECO:0000256" key="2">
    <source>
        <dbReference type="ARBA" id="ARBA00023125"/>
    </source>
</evidence>
<proteinExistence type="predicted"/>
<dbReference type="HOGENOM" id="CLU_069356_28_1_5"/>
<dbReference type="GO" id="GO:0003677">
    <property type="term" value="F:DNA binding"/>
    <property type="evidence" value="ECO:0007669"/>
    <property type="project" value="UniProtKB-UniRule"/>
</dbReference>
<evidence type="ECO:0000256" key="3">
    <source>
        <dbReference type="ARBA" id="ARBA00023163"/>
    </source>
</evidence>
<sequence length="197" mass="21200">MKSERATDVRSHILDTAQRLIGAGGFSGVGLNDILAAAGVPKGSFYHYFASKEAFGRDLLDHYFGKYLAEVDALLADERVPARERLGAYWQFWRQNQERDDPEGKCLAVKLGAEVSDISEGMRTALKHGTSAIIARLSRVVAQGQADGSIEASRPPGDLAESLYQLWLGASIMAKIARSGDPFDAALAATDQALTGT</sequence>
<feature type="domain" description="HTH tetR-type" evidence="5">
    <location>
        <begin position="7"/>
        <end position="67"/>
    </location>
</feature>
<keyword evidence="3" id="KW-0804">Transcription</keyword>
<dbReference type="Pfam" id="PF16925">
    <property type="entry name" value="TetR_C_13"/>
    <property type="match status" value="1"/>
</dbReference>
<reference evidence="6 7" key="1">
    <citation type="submission" date="2013-07" db="EMBL/GenBank/DDBJ databases">
        <title>Completed genome of Sphingomonas sanxanigenens NX02.</title>
        <authorList>
            <person name="Ma T."/>
            <person name="Huang H."/>
            <person name="Wu M."/>
            <person name="Li X."/>
            <person name="Li G."/>
        </authorList>
    </citation>
    <scope>NUCLEOTIDE SEQUENCE [LARGE SCALE GENOMIC DNA]</scope>
    <source>
        <strain evidence="6 7">NX02</strain>
    </source>
</reference>
<gene>
    <name evidence="6" type="ORF">NX02_03955</name>
</gene>
<accession>W0A3N5</accession>
<evidence type="ECO:0000259" key="5">
    <source>
        <dbReference type="PROSITE" id="PS50977"/>
    </source>
</evidence>
<dbReference type="SUPFAM" id="SSF46689">
    <property type="entry name" value="Homeodomain-like"/>
    <property type="match status" value="1"/>
</dbReference>
<dbReference type="Pfam" id="PF00440">
    <property type="entry name" value="TetR_N"/>
    <property type="match status" value="1"/>
</dbReference>
<dbReference type="InterPro" id="IPR009057">
    <property type="entry name" value="Homeodomain-like_sf"/>
</dbReference>
<dbReference type="PANTHER" id="PTHR47506:SF6">
    <property type="entry name" value="HTH-TYPE TRANSCRIPTIONAL REPRESSOR NEMR"/>
    <property type="match status" value="1"/>
</dbReference>
<organism evidence="6 7">
    <name type="scientific">Sphingomonas sanxanigenens DSM 19645 = NX02</name>
    <dbReference type="NCBI Taxonomy" id="1123269"/>
    <lineage>
        <taxon>Bacteria</taxon>
        <taxon>Pseudomonadati</taxon>
        <taxon>Pseudomonadota</taxon>
        <taxon>Alphaproteobacteria</taxon>
        <taxon>Sphingomonadales</taxon>
        <taxon>Sphingomonadaceae</taxon>
        <taxon>Sphingomonas</taxon>
    </lineage>
</organism>
<keyword evidence="2 4" id="KW-0238">DNA-binding</keyword>
<protein>
    <recommendedName>
        <fullName evidence="5">HTH tetR-type domain-containing protein</fullName>
    </recommendedName>
</protein>
<keyword evidence="1" id="KW-0805">Transcription regulation</keyword>
<dbReference type="PRINTS" id="PR00455">
    <property type="entry name" value="HTHTETR"/>
</dbReference>
<dbReference type="InterPro" id="IPR036271">
    <property type="entry name" value="Tet_transcr_reg_TetR-rel_C_sf"/>
</dbReference>
<keyword evidence="7" id="KW-1185">Reference proteome</keyword>
<evidence type="ECO:0000313" key="6">
    <source>
        <dbReference type="EMBL" id="AHE52544.1"/>
    </source>
</evidence>
<dbReference type="KEGG" id="ssan:NX02_03955"/>
<dbReference type="AlphaFoldDB" id="W0A3N5"/>
<dbReference type="Proteomes" id="UP000018851">
    <property type="component" value="Chromosome"/>
</dbReference>
<dbReference type="eggNOG" id="COG1309">
    <property type="taxonomic scope" value="Bacteria"/>
</dbReference>
<dbReference type="PANTHER" id="PTHR47506">
    <property type="entry name" value="TRANSCRIPTIONAL REGULATORY PROTEIN"/>
    <property type="match status" value="1"/>
</dbReference>
<dbReference type="InterPro" id="IPR011075">
    <property type="entry name" value="TetR_C"/>
</dbReference>
<evidence type="ECO:0000256" key="1">
    <source>
        <dbReference type="ARBA" id="ARBA00023015"/>
    </source>
</evidence>
<name>W0A3N5_9SPHN</name>
<dbReference type="Gene3D" id="1.10.357.10">
    <property type="entry name" value="Tetracycline Repressor, domain 2"/>
    <property type="match status" value="1"/>
</dbReference>
<evidence type="ECO:0000256" key="4">
    <source>
        <dbReference type="PROSITE-ProRule" id="PRU00335"/>
    </source>
</evidence>